<evidence type="ECO:0000313" key="2">
    <source>
        <dbReference type="Proteomes" id="UP000676079"/>
    </source>
</evidence>
<accession>A0ABX8BN40</accession>
<proteinExistence type="predicted"/>
<organism evidence="1 2">
    <name type="scientific">Nocardiopsis changdeensis</name>
    <dbReference type="NCBI Taxonomy" id="2831969"/>
    <lineage>
        <taxon>Bacteria</taxon>
        <taxon>Bacillati</taxon>
        <taxon>Actinomycetota</taxon>
        <taxon>Actinomycetes</taxon>
        <taxon>Streptosporangiales</taxon>
        <taxon>Nocardiopsidaceae</taxon>
        <taxon>Nocardiopsis</taxon>
    </lineage>
</organism>
<dbReference type="Proteomes" id="UP000676079">
    <property type="component" value="Chromosome"/>
</dbReference>
<evidence type="ECO:0000313" key="1">
    <source>
        <dbReference type="EMBL" id="QUX23499.1"/>
    </source>
</evidence>
<gene>
    <name evidence="1" type="ORF">KGD84_03730</name>
</gene>
<dbReference type="EMBL" id="CP074133">
    <property type="protein sequence ID" value="QUX23499.1"/>
    <property type="molecule type" value="Genomic_DNA"/>
</dbReference>
<keyword evidence="2" id="KW-1185">Reference proteome</keyword>
<protein>
    <submittedName>
        <fullName evidence="1">Uncharacterized protein</fullName>
    </submittedName>
</protein>
<name>A0ABX8BN40_9ACTN</name>
<dbReference type="RefSeq" id="WP_220564722.1">
    <property type="nucleotide sequence ID" value="NZ_CP074133.1"/>
</dbReference>
<sequence length="85" mass="9867">MNDSTLFDPETPDEVIREAMAGTANRVVAAYMRMAQNASTAQEKEEAKARMKEYWAIKNDLDMSRQEMTETIVRMWEMLAEMEEV</sequence>
<reference evidence="1 2" key="1">
    <citation type="submission" date="2021-05" db="EMBL/GenBank/DDBJ databases">
        <title>Direct Submission.</title>
        <authorList>
            <person name="Li K."/>
            <person name="Gao J."/>
        </authorList>
    </citation>
    <scope>NUCLEOTIDE SEQUENCE [LARGE SCALE GENOMIC DNA]</scope>
    <source>
        <strain evidence="1 2">Mg02</strain>
    </source>
</reference>